<keyword evidence="1" id="KW-0812">Transmembrane</keyword>
<name>A0A5D2DXH1_GOSDA</name>
<dbReference type="EMBL" id="CM017700">
    <property type="protein sequence ID" value="TYG85702.1"/>
    <property type="molecule type" value="Genomic_DNA"/>
</dbReference>
<evidence type="ECO:0000313" key="2">
    <source>
        <dbReference type="EMBL" id="TYG85702.1"/>
    </source>
</evidence>
<proteinExistence type="predicted"/>
<accession>A0A5D2DXH1</accession>
<reference evidence="2 3" key="1">
    <citation type="submission" date="2019-06" db="EMBL/GenBank/DDBJ databases">
        <title>WGS assembly of Gossypium darwinii.</title>
        <authorList>
            <person name="Chen Z.J."/>
            <person name="Sreedasyam A."/>
            <person name="Ando A."/>
            <person name="Song Q."/>
            <person name="De L."/>
            <person name="Hulse-Kemp A."/>
            <person name="Ding M."/>
            <person name="Ye W."/>
            <person name="Kirkbride R."/>
            <person name="Jenkins J."/>
            <person name="Plott C."/>
            <person name="Lovell J."/>
            <person name="Lin Y.-M."/>
            <person name="Vaughn R."/>
            <person name="Liu B."/>
            <person name="Li W."/>
            <person name="Simpson S."/>
            <person name="Scheffler B."/>
            <person name="Saski C."/>
            <person name="Grover C."/>
            <person name="Hu G."/>
            <person name="Conover J."/>
            <person name="Carlson J."/>
            <person name="Shu S."/>
            <person name="Boston L."/>
            <person name="Williams M."/>
            <person name="Peterson D."/>
            <person name="Mcgee K."/>
            <person name="Jones D."/>
            <person name="Wendel J."/>
            <person name="Stelly D."/>
            <person name="Grimwood J."/>
            <person name="Schmutz J."/>
        </authorList>
    </citation>
    <scope>NUCLEOTIDE SEQUENCE [LARGE SCALE GENOMIC DNA]</scope>
    <source>
        <strain evidence="2">1808015.09</strain>
    </source>
</reference>
<evidence type="ECO:0000256" key="1">
    <source>
        <dbReference type="SAM" id="Phobius"/>
    </source>
</evidence>
<evidence type="ECO:0000313" key="3">
    <source>
        <dbReference type="Proteomes" id="UP000323506"/>
    </source>
</evidence>
<sequence length="105" mass="12254">MFLKRTNPNPTQLSIAGPDHLLHRRRLDHLLRHCRTPLLQLIGKPKPSLSYFTHLLLGSHFIGSMLFDFSNRELKPGLEKLLVEEFTIFCSSFTCYFIIIFTFGY</sequence>
<protein>
    <submittedName>
        <fullName evidence="2">Uncharacterized protein</fullName>
    </submittedName>
</protein>
<feature type="transmembrane region" description="Helical" evidence="1">
    <location>
        <begin position="81"/>
        <end position="103"/>
    </location>
</feature>
<organism evidence="2 3">
    <name type="scientific">Gossypium darwinii</name>
    <name type="common">Darwin's cotton</name>
    <name type="synonym">Gossypium barbadense var. darwinii</name>
    <dbReference type="NCBI Taxonomy" id="34276"/>
    <lineage>
        <taxon>Eukaryota</taxon>
        <taxon>Viridiplantae</taxon>
        <taxon>Streptophyta</taxon>
        <taxon>Embryophyta</taxon>
        <taxon>Tracheophyta</taxon>
        <taxon>Spermatophyta</taxon>
        <taxon>Magnoliopsida</taxon>
        <taxon>eudicotyledons</taxon>
        <taxon>Gunneridae</taxon>
        <taxon>Pentapetalae</taxon>
        <taxon>rosids</taxon>
        <taxon>malvids</taxon>
        <taxon>Malvales</taxon>
        <taxon>Malvaceae</taxon>
        <taxon>Malvoideae</taxon>
        <taxon>Gossypium</taxon>
    </lineage>
</organism>
<keyword evidence="1" id="KW-0472">Membrane</keyword>
<feature type="transmembrane region" description="Helical" evidence="1">
    <location>
        <begin position="51"/>
        <end position="69"/>
    </location>
</feature>
<keyword evidence="3" id="KW-1185">Reference proteome</keyword>
<keyword evidence="1" id="KW-1133">Transmembrane helix</keyword>
<dbReference type="AlphaFoldDB" id="A0A5D2DXH1"/>
<dbReference type="Proteomes" id="UP000323506">
    <property type="component" value="Chromosome A13"/>
</dbReference>
<gene>
    <name evidence="2" type="ORF">ES288_A13G076200v1</name>
</gene>